<dbReference type="AlphaFoldDB" id="A0A9X1MRU1"/>
<dbReference type="RefSeq" id="WP_230222973.1">
    <property type="nucleotide sequence ID" value="NZ_JAJKFT010000010.1"/>
</dbReference>
<feature type="transmembrane region" description="Helical" evidence="1">
    <location>
        <begin position="48"/>
        <end position="72"/>
    </location>
</feature>
<gene>
    <name evidence="2" type="ORF">LOC68_22665</name>
</gene>
<dbReference type="Proteomes" id="UP001139103">
    <property type="component" value="Unassembled WGS sequence"/>
</dbReference>
<keyword evidence="1" id="KW-1133">Transmembrane helix</keyword>
<feature type="transmembrane region" description="Helical" evidence="1">
    <location>
        <begin position="93"/>
        <end position="116"/>
    </location>
</feature>
<protein>
    <submittedName>
        <fullName evidence="2">Uncharacterized protein</fullName>
    </submittedName>
</protein>
<sequence length="223" mass="25353">MSTHEEIPETGPQFHIVHLLVVMLVVAVIAGIMAPLARNFTPGEWTLIGTALLSILLGGVLFCVVVLFPRYIAQRRSGLLLQNLDNSVGWSNFIALLRLSFFGWTMSTLTVFSGLWNRSFLTSYPPTDYELLQVASLFIATTLVFGYGIFPFPHPQLRENGVLWGAFFTPWEKLTVRWSRRNPQILEISAATLWQFPVEWNQRAKVAAIIKKYCLDFIDETHH</sequence>
<reference evidence="2" key="1">
    <citation type="submission" date="2021-11" db="EMBL/GenBank/DDBJ databases">
        <title>Genome sequence.</title>
        <authorList>
            <person name="Sun Q."/>
        </authorList>
    </citation>
    <scope>NUCLEOTIDE SEQUENCE</scope>
    <source>
        <strain evidence="2">JC732</strain>
    </source>
</reference>
<comment type="caution">
    <text evidence="2">The sequence shown here is derived from an EMBL/GenBank/DDBJ whole genome shotgun (WGS) entry which is preliminary data.</text>
</comment>
<evidence type="ECO:0000313" key="2">
    <source>
        <dbReference type="EMBL" id="MCC9631205.1"/>
    </source>
</evidence>
<evidence type="ECO:0000256" key="1">
    <source>
        <dbReference type="SAM" id="Phobius"/>
    </source>
</evidence>
<name>A0A9X1MRU1_9BACT</name>
<feature type="transmembrane region" description="Helical" evidence="1">
    <location>
        <begin position="16"/>
        <end position="36"/>
    </location>
</feature>
<keyword evidence="1" id="KW-0472">Membrane</keyword>
<keyword evidence="3" id="KW-1185">Reference proteome</keyword>
<dbReference type="EMBL" id="JAJKFT010000010">
    <property type="protein sequence ID" value="MCC9631205.1"/>
    <property type="molecule type" value="Genomic_DNA"/>
</dbReference>
<keyword evidence="1" id="KW-0812">Transmembrane</keyword>
<proteinExistence type="predicted"/>
<organism evidence="2 3">
    <name type="scientific">Blastopirellula sediminis</name>
    <dbReference type="NCBI Taxonomy" id="2894196"/>
    <lineage>
        <taxon>Bacteria</taxon>
        <taxon>Pseudomonadati</taxon>
        <taxon>Planctomycetota</taxon>
        <taxon>Planctomycetia</taxon>
        <taxon>Pirellulales</taxon>
        <taxon>Pirellulaceae</taxon>
        <taxon>Blastopirellula</taxon>
    </lineage>
</organism>
<feature type="transmembrane region" description="Helical" evidence="1">
    <location>
        <begin position="131"/>
        <end position="150"/>
    </location>
</feature>
<evidence type="ECO:0000313" key="3">
    <source>
        <dbReference type="Proteomes" id="UP001139103"/>
    </source>
</evidence>
<accession>A0A9X1MRU1</accession>